<keyword evidence="3" id="KW-1185">Reference proteome</keyword>
<sequence length="136" mass="16294">MRRLPFFKISSTVIITLLFTQLNYSQEATVTIEQDPQLETLLKERKRLLKKEEIRTHFTIQVFSGELEGAQKVLKEYKQKFTEHKSQIHWQTPNYKVWVGYFRNRLDADRALLKINEEFPDTGAFVFEPENKKRDE</sequence>
<accession>A0ABW3I1D4</accession>
<organism evidence="2 3">
    <name type="scientific">Pseudofulvibacter geojedonensis</name>
    <dbReference type="NCBI Taxonomy" id="1123758"/>
    <lineage>
        <taxon>Bacteria</taxon>
        <taxon>Pseudomonadati</taxon>
        <taxon>Bacteroidota</taxon>
        <taxon>Flavobacteriia</taxon>
        <taxon>Flavobacteriales</taxon>
        <taxon>Flavobacteriaceae</taxon>
        <taxon>Pseudofulvibacter</taxon>
    </lineage>
</organism>
<protein>
    <submittedName>
        <fullName evidence="2">SPOR domain-containing protein</fullName>
    </submittedName>
</protein>
<gene>
    <name evidence="2" type="ORF">ACFQ1O_06535</name>
</gene>
<feature type="coiled-coil region" evidence="1">
    <location>
        <begin position="60"/>
        <end position="87"/>
    </location>
</feature>
<keyword evidence="1" id="KW-0175">Coiled coil</keyword>
<name>A0ABW3I1D4_9FLAO</name>
<evidence type="ECO:0000313" key="3">
    <source>
        <dbReference type="Proteomes" id="UP001596997"/>
    </source>
</evidence>
<evidence type="ECO:0000313" key="2">
    <source>
        <dbReference type="EMBL" id="MFD0963655.1"/>
    </source>
</evidence>
<dbReference type="EMBL" id="JBHTJM010000006">
    <property type="protein sequence ID" value="MFD0963655.1"/>
    <property type="molecule type" value="Genomic_DNA"/>
</dbReference>
<evidence type="ECO:0000256" key="1">
    <source>
        <dbReference type="SAM" id="Coils"/>
    </source>
</evidence>
<proteinExistence type="predicted"/>
<dbReference type="Proteomes" id="UP001596997">
    <property type="component" value="Unassembled WGS sequence"/>
</dbReference>
<dbReference type="RefSeq" id="WP_377714580.1">
    <property type="nucleotide sequence ID" value="NZ_JBHTJM010000006.1"/>
</dbReference>
<reference evidence="3" key="1">
    <citation type="journal article" date="2019" name="Int. J. Syst. Evol. Microbiol.">
        <title>The Global Catalogue of Microorganisms (GCM) 10K type strain sequencing project: providing services to taxonomists for standard genome sequencing and annotation.</title>
        <authorList>
            <consortium name="The Broad Institute Genomics Platform"/>
            <consortium name="The Broad Institute Genome Sequencing Center for Infectious Disease"/>
            <person name="Wu L."/>
            <person name="Ma J."/>
        </authorList>
    </citation>
    <scope>NUCLEOTIDE SEQUENCE [LARGE SCALE GENOMIC DNA]</scope>
    <source>
        <strain evidence="3">CCUG 62114</strain>
    </source>
</reference>
<comment type="caution">
    <text evidence="2">The sequence shown here is derived from an EMBL/GenBank/DDBJ whole genome shotgun (WGS) entry which is preliminary data.</text>
</comment>